<dbReference type="Proteomes" id="UP000319160">
    <property type="component" value="Unassembled WGS sequence"/>
</dbReference>
<accession>A0A553HJY3</accession>
<gene>
    <name evidence="1" type="ORF">FHL15_010868</name>
</gene>
<evidence type="ECO:0000313" key="1">
    <source>
        <dbReference type="EMBL" id="TRX88243.1"/>
    </source>
</evidence>
<protein>
    <submittedName>
        <fullName evidence="1">Uncharacterized protein</fullName>
    </submittedName>
</protein>
<proteinExistence type="predicted"/>
<sequence length="195" mass="22704">MGRLVHGGSQEYPRTLVLNRIEHEDVRCISMIPSRRMLQSFIAFLMEAKIQVRLGLDTPPTQQMLGLERNTTIYHELQSLESSTLFRNLLRKNAYGRRFFMTVEDRFGMTAVQDVSAADPSFEDQPDIMSYTWDYMDQNDTGRKQEVEPGLNIFEYCGECYLYDAMDGEAFKVRGENGQRVFAYEPWWLAEIAIE</sequence>
<reference evidence="2" key="1">
    <citation type="submission" date="2019-06" db="EMBL/GenBank/DDBJ databases">
        <title>Draft genome sequence of the griseofulvin-producing fungus Xylaria cubensis strain G536.</title>
        <authorList>
            <person name="Mead M.E."/>
            <person name="Raja H.A."/>
            <person name="Steenwyk J.L."/>
            <person name="Knowles S.L."/>
            <person name="Oberlies N.H."/>
            <person name="Rokas A."/>
        </authorList>
    </citation>
    <scope>NUCLEOTIDE SEQUENCE [LARGE SCALE GENOMIC DNA]</scope>
    <source>
        <strain evidence="2">G536</strain>
    </source>
</reference>
<evidence type="ECO:0000313" key="2">
    <source>
        <dbReference type="Proteomes" id="UP000319160"/>
    </source>
</evidence>
<comment type="caution">
    <text evidence="1">The sequence shown here is derived from an EMBL/GenBank/DDBJ whole genome shotgun (WGS) entry which is preliminary data.</text>
</comment>
<name>A0A553HJY3_9PEZI</name>
<dbReference type="AlphaFoldDB" id="A0A553HJY3"/>
<dbReference type="EMBL" id="VFLP01000094">
    <property type="protein sequence ID" value="TRX88243.1"/>
    <property type="molecule type" value="Genomic_DNA"/>
</dbReference>
<keyword evidence="2" id="KW-1185">Reference proteome</keyword>
<organism evidence="1 2">
    <name type="scientific">Xylaria flabelliformis</name>
    <dbReference type="NCBI Taxonomy" id="2512241"/>
    <lineage>
        <taxon>Eukaryota</taxon>
        <taxon>Fungi</taxon>
        <taxon>Dikarya</taxon>
        <taxon>Ascomycota</taxon>
        <taxon>Pezizomycotina</taxon>
        <taxon>Sordariomycetes</taxon>
        <taxon>Xylariomycetidae</taxon>
        <taxon>Xylariales</taxon>
        <taxon>Xylariaceae</taxon>
        <taxon>Xylaria</taxon>
    </lineage>
</organism>
<dbReference type="OrthoDB" id="4768925at2759"/>